<sequence length="57" mass="6404">MRSFIYTRNAAPNIAQRHQHYKQCKTIAEEHQHEVIGTAHDDGCERSGLATLIEGLG</sequence>
<name>A0ABU1FTL2_9MICC</name>
<dbReference type="EMBL" id="JAVKGT010000016">
    <property type="protein sequence ID" value="MDR5711990.1"/>
    <property type="molecule type" value="Genomic_DNA"/>
</dbReference>
<comment type="caution">
    <text evidence="1">The sequence shown here is derived from an EMBL/GenBank/DDBJ whole genome shotgun (WGS) entry which is preliminary data.</text>
</comment>
<accession>A0ABU1FTL2</accession>
<keyword evidence="2" id="KW-1185">Reference proteome</keyword>
<evidence type="ECO:0008006" key="3">
    <source>
        <dbReference type="Google" id="ProtNLM"/>
    </source>
</evidence>
<evidence type="ECO:0000313" key="1">
    <source>
        <dbReference type="EMBL" id="MDR5711990.1"/>
    </source>
</evidence>
<proteinExistence type="predicted"/>
<dbReference type="Proteomes" id="UP001260872">
    <property type="component" value="Unassembled WGS sequence"/>
</dbReference>
<evidence type="ECO:0000313" key="2">
    <source>
        <dbReference type="Proteomes" id="UP001260872"/>
    </source>
</evidence>
<organism evidence="1 2">
    <name type="scientific">Nesterenkonia flava</name>
    <dbReference type="NCBI Taxonomy" id="469799"/>
    <lineage>
        <taxon>Bacteria</taxon>
        <taxon>Bacillati</taxon>
        <taxon>Actinomycetota</taxon>
        <taxon>Actinomycetes</taxon>
        <taxon>Micrococcales</taxon>
        <taxon>Micrococcaceae</taxon>
        <taxon>Nesterenkonia</taxon>
    </lineage>
</organism>
<dbReference type="RefSeq" id="WP_310537369.1">
    <property type="nucleotide sequence ID" value="NZ_BAAAOC010000021.1"/>
</dbReference>
<gene>
    <name evidence="1" type="ORF">RH857_07570</name>
</gene>
<protein>
    <recommendedName>
        <fullName evidence="3">Resolvase/invertase-type recombinase catalytic domain-containing protein</fullName>
    </recommendedName>
</protein>
<reference evidence="2" key="1">
    <citation type="submission" date="2023-07" db="EMBL/GenBank/DDBJ databases">
        <title>Description of three actinobacteria isolated from air of manufacturing shop in a pharmaceutical factory.</title>
        <authorList>
            <person name="Zhang D.-F."/>
        </authorList>
    </citation>
    <scope>NUCLEOTIDE SEQUENCE [LARGE SCALE GENOMIC DNA]</scope>
    <source>
        <strain evidence="2">CCTCC AB 207010</strain>
    </source>
</reference>